<dbReference type="OrthoDB" id="10253401at2759"/>
<protein>
    <recommendedName>
        <fullName evidence="2">Multiprotein-bridging factor 1</fullName>
    </recommendedName>
</protein>
<accession>A0A1E4S869</accession>
<dbReference type="RefSeq" id="XP_020072631.1">
    <property type="nucleotide sequence ID" value="XM_020216811.1"/>
</dbReference>
<dbReference type="InterPro" id="IPR010982">
    <property type="entry name" value="Lambda_DNA-bd_dom_sf"/>
</dbReference>
<dbReference type="InterPro" id="IPR001387">
    <property type="entry name" value="Cro/C1-type_HTH"/>
</dbReference>
<gene>
    <name evidence="8" type="primary">MBF1</name>
    <name evidence="8" type="ORF">BN1211_3119</name>
    <name evidence="9" type="ORF">CYBJADRAFT_176707</name>
</gene>
<reference evidence="10" key="2">
    <citation type="journal article" date="2015" name="J. Biotechnol.">
        <title>The structure of the Cyberlindnera jadinii genome and its relation to Candida utilis analyzed by the occurrence of single nucleotide polymorphisms.</title>
        <authorList>
            <person name="Rupp O."/>
            <person name="Brinkrolf K."/>
            <person name="Buerth C."/>
            <person name="Kunigo M."/>
            <person name="Schneider J."/>
            <person name="Jaenicke S."/>
            <person name="Goesmann A."/>
            <person name="Puehler A."/>
            <person name="Jaeger K.-E."/>
            <person name="Ernst J.F."/>
        </authorList>
    </citation>
    <scope>NUCLEOTIDE SEQUENCE [LARGE SCALE GENOMIC DNA]</scope>
    <source>
        <strain evidence="10">ATCC 18201 / CBS 1600 / BCRC 20928 / JCM 3617 / NBRC 0987 / NRRL Y-1542</strain>
    </source>
</reference>
<sequence length="150" mass="16267">MSDWDNVTIIGSKARIGGGGPRAQVAKTQSQINAARRTGAVLSVDKKYGSSNRSNDVEGQRLTKIDRTDDVVAPKKVDASVGKAIARARQEKKWTQKDLATKINEKPTVINDYEAGRAIPQQQVLGKLERNLGVKLRGKDIGAPLHGPKK</sequence>
<keyword evidence="11" id="KW-1185">Reference proteome</keyword>
<comment type="function">
    <text evidence="6">Transcriptional coactivator that stimulates GCN4-dependent transcriptional activity by bridging the DNA-binding region of GCN4 and TBP (SPT15), thereby recruiting TBP to GCN4-bound promoters. Involved in induction of the ribosome quality control (RQC) pathway; a pathway that degrades nascent peptide chains during problematic translation. Required to prevent stalled ribosomes from frameshifting.</text>
</comment>
<dbReference type="FunFam" id="1.10.260.40:FF:000015">
    <property type="entry name" value="Endothelial differentiation-related factor 1"/>
    <property type="match status" value="1"/>
</dbReference>
<evidence type="ECO:0000256" key="2">
    <source>
        <dbReference type="ARBA" id="ARBA00014317"/>
    </source>
</evidence>
<feature type="domain" description="HTH cro/C1-type" evidence="7">
    <location>
        <begin position="85"/>
        <end position="139"/>
    </location>
</feature>
<evidence type="ECO:0000259" key="7">
    <source>
        <dbReference type="PROSITE" id="PS50943"/>
    </source>
</evidence>
<dbReference type="Pfam" id="PF01381">
    <property type="entry name" value="HTH_3"/>
    <property type="match status" value="1"/>
</dbReference>
<keyword evidence="5" id="KW-0804">Transcription</keyword>
<evidence type="ECO:0000313" key="9">
    <source>
        <dbReference type="EMBL" id="ODV75592.1"/>
    </source>
</evidence>
<organism evidence="8 10">
    <name type="scientific">Cyberlindnera jadinii (strain ATCC 18201 / CBS 1600 / BCRC 20928 / JCM 3617 / NBRC 0987 / NRRL Y-1542)</name>
    <name type="common">Torula yeast</name>
    <name type="synonym">Candida utilis</name>
    <dbReference type="NCBI Taxonomy" id="983966"/>
    <lineage>
        <taxon>Eukaryota</taxon>
        <taxon>Fungi</taxon>
        <taxon>Dikarya</taxon>
        <taxon>Ascomycota</taxon>
        <taxon>Saccharomycotina</taxon>
        <taxon>Saccharomycetes</taxon>
        <taxon>Phaffomycetales</taxon>
        <taxon>Phaffomycetaceae</taxon>
        <taxon>Cyberlindnera</taxon>
    </lineage>
</organism>
<keyword evidence="4" id="KW-0238">DNA-binding</keyword>
<dbReference type="SMART" id="SM00530">
    <property type="entry name" value="HTH_XRE"/>
    <property type="match status" value="1"/>
</dbReference>
<name>A0A0H5C3V2_CYBJN</name>
<dbReference type="GO" id="GO:0003677">
    <property type="term" value="F:DNA binding"/>
    <property type="evidence" value="ECO:0007669"/>
    <property type="project" value="UniProtKB-KW"/>
</dbReference>
<dbReference type="OMA" id="GKNKSCK"/>
<dbReference type="CDD" id="cd00093">
    <property type="entry name" value="HTH_XRE"/>
    <property type="match status" value="1"/>
</dbReference>
<dbReference type="PANTHER" id="PTHR10245:SF15">
    <property type="entry name" value="ENDOTHELIAL DIFFERENTIATION-RELATED FACTOR 1"/>
    <property type="match status" value="1"/>
</dbReference>
<dbReference type="EMBL" id="KV453926">
    <property type="protein sequence ID" value="ODV75592.1"/>
    <property type="molecule type" value="Genomic_DNA"/>
</dbReference>
<dbReference type="PROSITE" id="PS50943">
    <property type="entry name" value="HTH_CROC1"/>
    <property type="match status" value="1"/>
</dbReference>
<evidence type="ECO:0000313" key="8">
    <source>
        <dbReference type="EMBL" id="CEP22710.1"/>
    </source>
</evidence>
<dbReference type="GO" id="GO:0005634">
    <property type="term" value="C:nucleus"/>
    <property type="evidence" value="ECO:0007669"/>
    <property type="project" value="TreeGrafter"/>
</dbReference>
<comment type="similarity">
    <text evidence="1">Belongs to the MBF1 family.</text>
</comment>
<reference evidence="8" key="1">
    <citation type="submission" date="2014-12" db="EMBL/GenBank/DDBJ databases">
        <authorList>
            <person name="Jaenicke S."/>
        </authorList>
    </citation>
    <scope>NUCLEOTIDE SEQUENCE [LARGE SCALE GENOMIC DNA]</scope>
    <source>
        <strain evidence="8">CBS1600</strain>
    </source>
</reference>
<reference evidence="9 11" key="3">
    <citation type="journal article" date="2016" name="Proc. Natl. Acad. Sci. U.S.A.">
        <title>Comparative genomics of biotechnologically important yeasts.</title>
        <authorList>
            <person name="Riley R."/>
            <person name="Haridas S."/>
            <person name="Wolfe K.H."/>
            <person name="Lopes M.R."/>
            <person name="Hittinger C.T."/>
            <person name="Goeker M."/>
            <person name="Salamov A.A."/>
            <person name="Wisecaver J.H."/>
            <person name="Long T.M."/>
            <person name="Calvey C.H."/>
            <person name="Aerts A.L."/>
            <person name="Barry K.W."/>
            <person name="Choi C."/>
            <person name="Clum A."/>
            <person name="Coughlan A.Y."/>
            <person name="Deshpande S."/>
            <person name="Douglass A.P."/>
            <person name="Hanson S.J."/>
            <person name="Klenk H.-P."/>
            <person name="LaButti K.M."/>
            <person name="Lapidus A."/>
            <person name="Lindquist E.A."/>
            <person name="Lipzen A.M."/>
            <person name="Meier-Kolthoff J.P."/>
            <person name="Ohm R.A."/>
            <person name="Otillar R.P."/>
            <person name="Pangilinan J.L."/>
            <person name="Peng Y."/>
            <person name="Rokas A."/>
            <person name="Rosa C.A."/>
            <person name="Scheuner C."/>
            <person name="Sibirny A.A."/>
            <person name="Slot J.C."/>
            <person name="Stielow J.B."/>
            <person name="Sun H."/>
            <person name="Kurtzman C.P."/>
            <person name="Blackwell M."/>
            <person name="Grigoriev I.V."/>
            <person name="Jeffries T.W."/>
        </authorList>
    </citation>
    <scope>NUCLEOTIDE SEQUENCE [LARGE SCALE GENOMIC DNA]</scope>
    <source>
        <strain evidence="11">ATCC 18201 / CBS 1600 / BCRC 20928 / JCM 3617 / NBRC 0987 / NRRL Y-1542</strain>
        <strain evidence="9">NRRL Y-1542</strain>
    </source>
</reference>
<accession>A0A0H5C3V2</accession>
<dbReference type="AlphaFoldDB" id="A0A0H5C3V2"/>
<dbReference type="Proteomes" id="UP000038830">
    <property type="component" value="Unassembled WGS sequence"/>
</dbReference>
<dbReference type="PANTHER" id="PTHR10245">
    <property type="entry name" value="ENDOTHELIAL DIFFERENTIATION-RELATED FACTOR 1 MULTIPROTEIN BRIDGING FACTOR 1"/>
    <property type="match status" value="1"/>
</dbReference>
<evidence type="ECO:0000256" key="3">
    <source>
        <dbReference type="ARBA" id="ARBA00023015"/>
    </source>
</evidence>
<evidence type="ECO:0000313" key="11">
    <source>
        <dbReference type="Proteomes" id="UP000094389"/>
    </source>
</evidence>
<proteinExistence type="inferred from homology"/>
<dbReference type="Proteomes" id="UP000094389">
    <property type="component" value="Unassembled WGS sequence"/>
</dbReference>
<dbReference type="InterPro" id="IPR013729">
    <property type="entry name" value="MBF1_N"/>
</dbReference>
<evidence type="ECO:0000256" key="4">
    <source>
        <dbReference type="ARBA" id="ARBA00023125"/>
    </source>
</evidence>
<keyword evidence="3" id="KW-0805">Transcription regulation</keyword>
<dbReference type="GeneID" id="30991207"/>
<evidence type="ECO:0000313" key="10">
    <source>
        <dbReference type="Proteomes" id="UP000038830"/>
    </source>
</evidence>
<dbReference type="Gene3D" id="1.10.260.40">
    <property type="entry name" value="lambda repressor-like DNA-binding domains"/>
    <property type="match status" value="1"/>
</dbReference>
<dbReference type="STRING" id="983966.A0A0H5C3V2"/>
<evidence type="ECO:0000256" key="1">
    <source>
        <dbReference type="ARBA" id="ARBA00009802"/>
    </source>
</evidence>
<evidence type="ECO:0000256" key="5">
    <source>
        <dbReference type="ARBA" id="ARBA00023163"/>
    </source>
</evidence>
<dbReference type="Pfam" id="PF08523">
    <property type="entry name" value="MBF1"/>
    <property type="match status" value="1"/>
</dbReference>
<evidence type="ECO:0000256" key="6">
    <source>
        <dbReference type="ARBA" id="ARBA00035107"/>
    </source>
</evidence>
<dbReference type="EMBL" id="CDQK01000003">
    <property type="protein sequence ID" value="CEP22710.1"/>
    <property type="molecule type" value="Genomic_DNA"/>
</dbReference>
<dbReference type="SUPFAM" id="SSF47413">
    <property type="entry name" value="lambda repressor-like DNA-binding domains"/>
    <property type="match status" value="1"/>
</dbReference>